<dbReference type="Proteomes" id="UP001054821">
    <property type="component" value="Chromosome 5"/>
</dbReference>
<gene>
    <name evidence="1" type="ORF">L3X38_027764</name>
</gene>
<reference evidence="1 2" key="1">
    <citation type="journal article" date="2022" name="G3 (Bethesda)">
        <title>Whole-genome sequence and methylome profiling of the almond [Prunus dulcis (Mill.) D.A. Webb] cultivar 'Nonpareil'.</title>
        <authorList>
            <person name="D'Amico-Willman K.M."/>
            <person name="Ouma W.Z."/>
            <person name="Meulia T."/>
            <person name="Sideli G.M."/>
            <person name="Gradziel T.M."/>
            <person name="Fresnedo-Ramirez J."/>
        </authorList>
    </citation>
    <scope>NUCLEOTIDE SEQUENCE [LARGE SCALE GENOMIC DNA]</scope>
    <source>
        <strain evidence="1">Clone GOH B32 T37-40</strain>
    </source>
</reference>
<sequence>MGWGAGDAEATYNALPHKGFDASRSDSGQGLSLGTLGEVVYDHNCIFDLANALWHRSDEIQSPLGKWPRADHGGQRFSRELWDVGKSLKLVAFLGKGLGVRVE</sequence>
<keyword evidence="2" id="KW-1185">Reference proteome</keyword>
<comment type="caution">
    <text evidence="1">The sequence shown here is derived from an EMBL/GenBank/DDBJ whole genome shotgun (WGS) entry which is preliminary data.</text>
</comment>
<evidence type="ECO:0000313" key="2">
    <source>
        <dbReference type="Proteomes" id="UP001054821"/>
    </source>
</evidence>
<dbReference type="EMBL" id="JAJFAZ020000005">
    <property type="protein sequence ID" value="KAI5328367.1"/>
    <property type="molecule type" value="Genomic_DNA"/>
</dbReference>
<organism evidence="1 2">
    <name type="scientific">Prunus dulcis</name>
    <name type="common">Almond</name>
    <name type="synonym">Amygdalus dulcis</name>
    <dbReference type="NCBI Taxonomy" id="3755"/>
    <lineage>
        <taxon>Eukaryota</taxon>
        <taxon>Viridiplantae</taxon>
        <taxon>Streptophyta</taxon>
        <taxon>Embryophyta</taxon>
        <taxon>Tracheophyta</taxon>
        <taxon>Spermatophyta</taxon>
        <taxon>Magnoliopsida</taxon>
        <taxon>eudicotyledons</taxon>
        <taxon>Gunneridae</taxon>
        <taxon>Pentapetalae</taxon>
        <taxon>rosids</taxon>
        <taxon>fabids</taxon>
        <taxon>Rosales</taxon>
        <taxon>Rosaceae</taxon>
        <taxon>Amygdaloideae</taxon>
        <taxon>Amygdaleae</taxon>
        <taxon>Prunus</taxon>
    </lineage>
</organism>
<protein>
    <submittedName>
        <fullName evidence="1">Uncharacterized protein</fullName>
    </submittedName>
</protein>
<name>A0AAD4VR60_PRUDU</name>
<dbReference type="AlphaFoldDB" id="A0AAD4VR60"/>
<accession>A0AAD4VR60</accession>
<evidence type="ECO:0000313" key="1">
    <source>
        <dbReference type="EMBL" id="KAI5328367.1"/>
    </source>
</evidence>
<proteinExistence type="predicted"/>